<comment type="caution">
    <text evidence="3">The sequence shown here is derived from an EMBL/GenBank/DDBJ whole genome shotgun (WGS) entry which is preliminary data.</text>
</comment>
<keyword evidence="2" id="KW-0472">Membrane</keyword>
<proteinExistence type="predicted"/>
<dbReference type="Proteomes" id="UP000261174">
    <property type="component" value="Unassembled WGS sequence"/>
</dbReference>
<name>A0A3E1P0T1_9BACT</name>
<feature type="compositionally biased region" description="Polar residues" evidence="1">
    <location>
        <begin position="92"/>
        <end position="113"/>
    </location>
</feature>
<gene>
    <name evidence="3" type="ORF">DXN04_17755</name>
</gene>
<dbReference type="EMBL" id="QTJV01000006">
    <property type="protein sequence ID" value="RFM33803.1"/>
    <property type="molecule type" value="Genomic_DNA"/>
</dbReference>
<organism evidence="3 4">
    <name type="scientific">Chitinophaga silvisoli</name>
    <dbReference type="NCBI Taxonomy" id="2291814"/>
    <lineage>
        <taxon>Bacteria</taxon>
        <taxon>Pseudomonadati</taxon>
        <taxon>Bacteroidota</taxon>
        <taxon>Chitinophagia</taxon>
        <taxon>Chitinophagales</taxon>
        <taxon>Chitinophagaceae</taxon>
        <taxon>Chitinophaga</taxon>
    </lineage>
</organism>
<feature type="compositionally biased region" description="Low complexity" evidence="1">
    <location>
        <begin position="173"/>
        <end position="190"/>
    </location>
</feature>
<dbReference type="OrthoDB" id="676306at2"/>
<evidence type="ECO:0000256" key="2">
    <source>
        <dbReference type="SAM" id="Phobius"/>
    </source>
</evidence>
<evidence type="ECO:0008006" key="5">
    <source>
        <dbReference type="Google" id="ProtNLM"/>
    </source>
</evidence>
<feature type="transmembrane region" description="Helical" evidence="2">
    <location>
        <begin position="29"/>
        <end position="49"/>
    </location>
</feature>
<feature type="compositionally biased region" description="Low complexity" evidence="1">
    <location>
        <begin position="1"/>
        <end position="20"/>
    </location>
</feature>
<dbReference type="AlphaFoldDB" id="A0A3E1P0T1"/>
<sequence length="309" mass="32482">MQLQKSNFSKSNYTNTNTKENNTDKNIKAVGVTIAVHALVLLALILGGFSAPPPLPNQDLGMEVNLGTSDDGMGDEQPLNPNPPSADAANASTPQNEPVPTQDNSTQEDIATQDNEDAPEVNKPEKPVEKPKEVAKNLDSKPTKTTKKTSENNPVAVEKPQKAKAVFGGGTFTGNNSGNNASGSNNSTGEGNTGKPGDRGQINGNPNASGYTGGGLGGGKSDFRLNGRSLISKPNLTYDGDESGYVAVNIKVDRSGNVIEATHSLKGSTLSNPRNIATAIRGAKELKYNVNADAPDIQYATIRFFFKVQ</sequence>
<keyword evidence="2" id="KW-1133">Transmembrane helix</keyword>
<reference evidence="3 4" key="1">
    <citation type="submission" date="2018-08" db="EMBL/GenBank/DDBJ databases">
        <title>Chitinophaga sp. K20C18050901, a novel bacterium isolated from forest soil.</title>
        <authorList>
            <person name="Wang C."/>
        </authorList>
    </citation>
    <scope>NUCLEOTIDE SEQUENCE [LARGE SCALE GENOMIC DNA]</scope>
    <source>
        <strain evidence="3 4">K20C18050901</strain>
    </source>
</reference>
<protein>
    <recommendedName>
        <fullName evidence="5">Energy transducer TonB</fullName>
    </recommendedName>
</protein>
<evidence type="ECO:0000313" key="4">
    <source>
        <dbReference type="Proteomes" id="UP000261174"/>
    </source>
</evidence>
<accession>A0A3E1P0T1</accession>
<keyword evidence="2" id="KW-0812">Transmembrane</keyword>
<evidence type="ECO:0000313" key="3">
    <source>
        <dbReference type="EMBL" id="RFM33803.1"/>
    </source>
</evidence>
<dbReference type="RefSeq" id="WP_116854721.1">
    <property type="nucleotide sequence ID" value="NZ_QTJV01000006.1"/>
</dbReference>
<feature type="region of interest" description="Disordered" evidence="1">
    <location>
        <begin position="60"/>
        <end position="216"/>
    </location>
</feature>
<feature type="region of interest" description="Disordered" evidence="1">
    <location>
        <begin position="1"/>
        <end position="22"/>
    </location>
</feature>
<feature type="compositionally biased region" description="Basic and acidic residues" evidence="1">
    <location>
        <begin position="120"/>
        <end position="142"/>
    </location>
</feature>
<evidence type="ECO:0000256" key="1">
    <source>
        <dbReference type="SAM" id="MobiDB-lite"/>
    </source>
</evidence>
<keyword evidence="4" id="KW-1185">Reference proteome</keyword>